<dbReference type="Proteomes" id="UP000272690">
    <property type="component" value="Chromosome"/>
</dbReference>
<comment type="subunit">
    <text evidence="1">Monomer.</text>
</comment>
<name>A0A448F6B5_AGGAP</name>
<dbReference type="CDD" id="cd16325">
    <property type="entry name" value="LolA"/>
    <property type="match status" value="1"/>
</dbReference>
<evidence type="ECO:0000313" key="7">
    <source>
        <dbReference type="Proteomes" id="UP000272690"/>
    </source>
</evidence>
<reference evidence="6 7" key="1">
    <citation type="submission" date="2018-12" db="EMBL/GenBank/DDBJ databases">
        <authorList>
            <consortium name="Pathogen Informatics"/>
        </authorList>
    </citation>
    <scope>NUCLEOTIDE SEQUENCE [LARGE SCALE GENOMIC DNA]</scope>
    <source>
        <strain evidence="6 7">NCTC5906</strain>
    </source>
</reference>
<organism evidence="6 7">
    <name type="scientific">Aggregatibacter aphrophilus ATCC 33389</name>
    <dbReference type="NCBI Taxonomy" id="985008"/>
    <lineage>
        <taxon>Bacteria</taxon>
        <taxon>Pseudomonadati</taxon>
        <taxon>Pseudomonadota</taxon>
        <taxon>Gammaproteobacteria</taxon>
        <taxon>Pasteurellales</taxon>
        <taxon>Pasteurellaceae</taxon>
        <taxon>Aggregatibacter</taxon>
    </lineage>
</organism>
<dbReference type="Pfam" id="PF03548">
    <property type="entry name" value="LolA"/>
    <property type="match status" value="1"/>
</dbReference>
<evidence type="ECO:0000256" key="1">
    <source>
        <dbReference type="ARBA" id="ARBA00011245"/>
    </source>
</evidence>
<dbReference type="OrthoDB" id="7025041at2"/>
<evidence type="ECO:0000256" key="5">
    <source>
        <dbReference type="SAM" id="SignalP"/>
    </source>
</evidence>
<keyword evidence="4" id="KW-0653">Protein transport</keyword>
<proteinExistence type="predicted"/>
<evidence type="ECO:0000256" key="2">
    <source>
        <dbReference type="ARBA" id="ARBA00022448"/>
    </source>
</evidence>
<dbReference type="SUPFAM" id="SSF89392">
    <property type="entry name" value="Prokaryotic lipoproteins and lipoprotein localization factors"/>
    <property type="match status" value="1"/>
</dbReference>
<feature type="chain" id="PRO_5019405513" evidence="5">
    <location>
        <begin position="19"/>
        <end position="194"/>
    </location>
</feature>
<keyword evidence="3 5" id="KW-0732">Signal</keyword>
<sequence length="194" mass="21765">MRKALLLVLLLLSPLTFAFSEGELITLLQTPKNVQGDFTQQRFLKSLTKPITTQGKFTLLAQKGLLWQMEKPFANQLRVKKDGIMQWDGKQWVANGKMGQAEQISLFLGLLSGDISGLKSQFDMTLGGNAQHWHLTLTPSSLLMKQIFTDIQIQGDNVVKTIVLNEKQGDKTHIQFDRIQQNQPLSAMAQSALE</sequence>
<dbReference type="GeneID" id="49634661"/>
<protein>
    <submittedName>
        <fullName evidence="6">Lipoprotein chaperone</fullName>
    </submittedName>
</protein>
<evidence type="ECO:0000256" key="3">
    <source>
        <dbReference type="ARBA" id="ARBA00022729"/>
    </source>
</evidence>
<feature type="signal peptide" evidence="5">
    <location>
        <begin position="1"/>
        <end position="18"/>
    </location>
</feature>
<dbReference type="InterPro" id="IPR004564">
    <property type="entry name" value="OM_lipoprot_carrier_LolA-like"/>
</dbReference>
<dbReference type="EMBL" id="LR134327">
    <property type="protein sequence ID" value="VEF40995.1"/>
    <property type="molecule type" value="Genomic_DNA"/>
</dbReference>
<keyword evidence="2" id="KW-0813">Transport</keyword>
<dbReference type="RefSeq" id="WP_005702934.1">
    <property type="nucleotide sequence ID" value="NZ_AEWB02000005.1"/>
</dbReference>
<keyword evidence="6" id="KW-0449">Lipoprotein</keyword>
<dbReference type="InterPro" id="IPR029046">
    <property type="entry name" value="LolA/LolB/LppX"/>
</dbReference>
<dbReference type="Gene3D" id="2.50.20.10">
    <property type="entry name" value="Lipoprotein localisation LolA/LolB/LppX"/>
    <property type="match status" value="1"/>
</dbReference>
<evidence type="ECO:0000256" key="4">
    <source>
        <dbReference type="ARBA" id="ARBA00022927"/>
    </source>
</evidence>
<dbReference type="GO" id="GO:0015031">
    <property type="term" value="P:protein transport"/>
    <property type="evidence" value="ECO:0007669"/>
    <property type="project" value="UniProtKB-KW"/>
</dbReference>
<gene>
    <name evidence="6" type="ORF">NCTC5906_00225</name>
</gene>
<accession>A0A448F6B5</accession>
<dbReference type="AlphaFoldDB" id="A0A448F6B5"/>
<evidence type="ECO:0000313" key="6">
    <source>
        <dbReference type="EMBL" id="VEF40995.1"/>
    </source>
</evidence>